<feature type="binding site" evidence="15">
    <location>
        <position position="337"/>
    </location>
    <ligand>
        <name>Zn(2+)</name>
        <dbReference type="ChEBI" id="CHEBI:29105"/>
        <note>catalytic</note>
    </ligand>
</feature>
<gene>
    <name evidence="21" type="primary">Dgri\GH18622</name>
    <name evidence="21" type="ORF">Dgri_GH18622</name>
</gene>
<feature type="binding site" evidence="15">
    <location>
        <position position="360"/>
    </location>
    <ligand>
        <name>Zn(2+)</name>
        <dbReference type="ChEBI" id="CHEBI:29105"/>
        <note>catalytic</note>
    </ligand>
</feature>
<comment type="similarity">
    <text evidence="2 16">Belongs to the peptidase M1 family.</text>
</comment>
<dbReference type="InterPro" id="IPR042097">
    <property type="entry name" value="Aminopeptidase_N-like_N_sf"/>
</dbReference>
<keyword evidence="3" id="KW-1003">Cell membrane</keyword>
<dbReference type="InterPro" id="IPR014782">
    <property type="entry name" value="Peptidase_M1_dom"/>
</dbReference>
<dbReference type="FunFam" id="2.60.40.1910:FF:000008">
    <property type="entry name" value="Aminopeptidase"/>
    <property type="match status" value="1"/>
</dbReference>
<dbReference type="SUPFAM" id="SSF63737">
    <property type="entry name" value="Leukotriene A4 hydrolase N-terminal domain"/>
    <property type="match status" value="1"/>
</dbReference>
<comment type="cofactor">
    <cofactor evidence="15 16">
        <name>Zn(2+)</name>
        <dbReference type="ChEBI" id="CHEBI:29105"/>
    </cofactor>
    <text evidence="15 16">Binds 1 zinc ion per subunit.</text>
</comment>
<evidence type="ECO:0000256" key="5">
    <source>
        <dbReference type="ARBA" id="ARBA00022670"/>
    </source>
</evidence>
<feature type="domain" description="ERAP1-like C-terminal" evidence="19">
    <location>
        <begin position="567"/>
        <end position="878"/>
    </location>
</feature>
<dbReference type="PANTHER" id="PTHR11533">
    <property type="entry name" value="PROTEASE M1 ZINC METALLOPROTEASE"/>
    <property type="match status" value="1"/>
</dbReference>
<dbReference type="InterPro" id="IPR001930">
    <property type="entry name" value="Peptidase_M1"/>
</dbReference>
<evidence type="ECO:0000259" key="18">
    <source>
        <dbReference type="Pfam" id="PF01433"/>
    </source>
</evidence>
<keyword evidence="16" id="KW-0031">Aminopeptidase</keyword>
<evidence type="ECO:0000256" key="1">
    <source>
        <dbReference type="ARBA" id="ARBA00004609"/>
    </source>
</evidence>
<dbReference type="GO" id="GO:0006508">
    <property type="term" value="P:proteolysis"/>
    <property type="evidence" value="ECO:0007669"/>
    <property type="project" value="UniProtKB-KW"/>
</dbReference>
<evidence type="ECO:0000256" key="12">
    <source>
        <dbReference type="ARBA" id="ARBA00023180"/>
    </source>
</evidence>
<keyword evidence="5 16" id="KW-0645">Protease</keyword>
<dbReference type="InterPro" id="IPR034016">
    <property type="entry name" value="M1_APN-typ"/>
</dbReference>
<dbReference type="InParanoid" id="B4JHI9"/>
<feature type="transmembrane region" description="Helical" evidence="16">
    <location>
        <begin position="902"/>
        <end position="923"/>
    </location>
</feature>
<dbReference type="InterPro" id="IPR024571">
    <property type="entry name" value="ERAP1-like_C_dom"/>
</dbReference>
<feature type="chain" id="PRO_5002812431" description="Aminopeptidase" evidence="17">
    <location>
        <begin position="26"/>
        <end position="926"/>
    </location>
</feature>
<evidence type="ECO:0000259" key="19">
    <source>
        <dbReference type="Pfam" id="PF11838"/>
    </source>
</evidence>
<dbReference type="GO" id="GO:0008270">
    <property type="term" value="F:zinc ion binding"/>
    <property type="evidence" value="ECO:0007669"/>
    <property type="project" value="UniProtKB-UniRule"/>
</dbReference>
<dbReference type="EC" id="3.4.11.-" evidence="16"/>
<evidence type="ECO:0000256" key="2">
    <source>
        <dbReference type="ARBA" id="ARBA00010136"/>
    </source>
</evidence>
<keyword evidence="9 15" id="KW-0862">Zinc</keyword>
<dbReference type="SUPFAM" id="SSF55486">
    <property type="entry name" value="Metalloproteases ('zincins'), catalytic domain"/>
    <property type="match status" value="1"/>
</dbReference>
<evidence type="ECO:0000256" key="4">
    <source>
        <dbReference type="ARBA" id="ARBA00022622"/>
    </source>
</evidence>
<feature type="domain" description="Aminopeptidase N-like N-terminal" evidence="20">
    <location>
        <begin position="35"/>
        <end position="231"/>
    </location>
</feature>
<dbReference type="GO" id="GO:0042277">
    <property type="term" value="F:peptide binding"/>
    <property type="evidence" value="ECO:0007669"/>
    <property type="project" value="TreeGrafter"/>
</dbReference>
<evidence type="ECO:0000256" key="6">
    <source>
        <dbReference type="ARBA" id="ARBA00022723"/>
    </source>
</evidence>
<dbReference type="Gene3D" id="2.60.40.1730">
    <property type="entry name" value="tricorn interacting facor f3 domain"/>
    <property type="match status" value="1"/>
</dbReference>
<keyword evidence="4" id="KW-0336">GPI-anchor</keyword>
<evidence type="ECO:0000256" key="8">
    <source>
        <dbReference type="ARBA" id="ARBA00022801"/>
    </source>
</evidence>
<dbReference type="InterPro" id="IPR045357">
    <property type="entry name" value="Aminopeptidase_N-like_N"/>
</dbReference>
<evidence type="ECO:0000313" key="21">
    <source>
        <dbReference type="EMBL" id="EDV92816.1"/>
    </source>
</evidence>
<evidence type="ECO:0000256" key="14">
    <source>
        <dbReference type="PIRSR" id="PIRSR634016-1"/>
    </source>
</evidence>
<dbReference type="InterPro" id="IPR027268">
    <property type="entry name" value="Peptidase_M4/M1_CTD_sf"/>
</dbReference>
<feature type="binding site" evidence="15">
    <location>
        <position position="341"/>
    </location>
    <ligand>
        <name>Zn(2+)</name>
        <dbReference type="ChEBI" id="CHEBI:29105"/>
        <note>catalytic</note>
    </ligand>
</feature>
<dbReference type="PhylomeDB" id="B4JHI9"/>
<dbReference type="InterPro" id="IPR050344">
    <property type="entry name" value="Peptidase_M1_aminopeptidases"/>
</dbReference>
<evidence type="ECO:0000256" key="13">
    <source>
        <dbReference type="ARBA" id="ARBA00023288"/>
    </source>
</evidence>
<evidence type="ECO:0000256" key="7">
    <source>
        <dbReference type="ARBA" id="ARBA00022729"/>
    </source>
</evidence>
<dbReference type="GO" id="GO:0005737">
    <property type="term" value="C:cytoplasm"/>
    <property type="evidence" value="ECO:0007669"/>
    <property type="project" value="TreeGrafter"/>
</dbReference>
<dbReference type="Pfam" id="PF17900">
    <property type="entry name" value="Peptidase_M1_N"/>
    <property type="match status" value="1"/>
</dbReference>
<keyword evidence="12" id="KW-0325">Glycoprotein</keyword>
<dbReference type="PRINTS" id="PR00756">
    <property type="entry name" value="ALADIPTASE"/>
</dbReference>
<comment type="subcellular location">
    <subcellularLocation>
        <location evidence="1">Cell membrane</location>
        <topology evidence="1">Lipid-anchor</topology>
        <topology evidence="1">GPI-anchor</topology>
    </subcellularLocation>
</comment>
<keyword evidence="13" id="KW-0449">Lipoprotein</keyword>
<dbReference type="eggNOG" id="KOG1046">
    <property type="taxonomic scope" value="Eukaryota"/>
</dbReference>
<keyword evidence="10 16" id="KW-0482">Metalloprotease</keyword>
<feature type="signal peptide" evidence="17">
    <location>
        <begin position="1"/>
        <end position="25"/>
    </location>
</feature>
<keyword evidence="11 16" id="KW-0472">Membrane</keyword>
<protein>
    <recommendedName>
        <fullName evidence="16">Aminopeptidase</fullName>
        <ecNumber evidence="16">3.4.11.-</ecNumber>
    </recommendedName>
</protein>
<evidence type="ECO:0000313" key="22">
    <source>
        <dbReference type="Proteomes" id="UP000001070"/>
    </source>
</evidence>
<dbReference type="GO" id="GO:0070006">
    <property type="term" value="F:metalloaminopeptidase activity"/>
    <property type="evidence" value="ECO:0007669"/>
    <property type="project" value="TreeGrafter"/>
</dbReference>
<dbReference type="Gene3D" id="1.10.390.10">
    <property type="entry name" value="Neutral Protease Domain 2"/>
    <property type="match status" value="1"/>
</dbReference>
<sequence>MNSRGYRLWPMVILPLLTWLGSSECLDYRLGISVKPSFYNLRISVQQDVLNPAAPSYKFDGDVEITLQSVDADVSQITLHKDDIDITTCGLYTKGELVENIAIQTMSFEQATQQLTVPLTQALVVNQDYLLKFKYTGKVQTRPEGLFSSSYLDEETNTSKMVLITHMQAINARLVLPCFDEPIFKAKFQVTIERPSGFNAISNTKLIKTTDEGNNRFADQFDVTPIMSSYLLAFIISEYKARGNSTLAIYTRPSYYDHTSFSYSVAERALPAFNELFQQPYQELGNEVFQYATTPIFRHNSMENWGLVIFKDKVVLEEPGYTDGWAQKEFTIRNIVHENAHMWFGNSVTIAWWGFFWMQEGLARYYEFFIGHELYPEYQLDQQFVVHKLQHILTTDSLYGTQPLTSGEWRVQTPDEIYNKFSSISFAKGASFIRMCRNAMGSENFDRAVQNYLKEYHLQNTYPSQFVAHLKSNWNGFESDLDSFFGSFTVQEGYPVILVKLEESGYSVFFEQQRFLLNPKDGSDVALTYTVPITFATNQSPDFEDLTPQFFMYAGMYKQTFDKPIEWIIVNKKQSNYHRVKYTEPLVGRIQKALTEINHSYIPVENRAALVDDLFNFAHADMIDYVDVLKFMEYMSTETDYIPWYAAYEGLTRVSKRLTPQQLPNFNKYLSDITAAVYNKLGVSWSSNDKVLDVYNRNLQVAWLCKYQSEDCNNQVRQKFEADSEKPTPDYREIFYCAASRAGGYDRVLQYYEKETNAIDREPLLRASSCTRDYRTHYHNQIIGTGSGNDVSLKLIALAQLYEQNPDLITPIFQMVTEDITQLANALDSWPKTAQALSDMADYFTTSEQRTLLSDFYSEKYALFGSSAEILSKALTNVDSNLDWAAKRLGDLNKYLAQRNGAAGLATTSLLMLMMSTLVSFVLKQQ</sequence>
<evidence type="ECO:0000256" key="16">
    <source>
        <dbReference type="RuleBase" id="RU364040"/>
    </source>
</evidence>
<dbReference type="Proteomes" id="UP000001070">
    <property type="component" value="Unassembled WGS sequence"/>
</dbReference>
<evidence type="ECO:0000256" key="9">
    <source>
        <dbReference type="ARBA" id="ARBA00022833"/>
    </source>
</evidence>
<dbReference type="AlphaFoldDB" id="B4JHI9"/>
<dbReference type="Gene3D" id="1.25.50.20">
    <property type="match status" value="1"/>
</dbReference>
<evidence type="ECO:0000256" key="11">
    <source>
        <dbReference type="ARBA" id="ARBA00023136"/>
    </source>
</evidence>
<feature type="domain" description="Peptidase M1 membrane alanine aminopeptidase" evidence="18">
    <location>
        <begin position="262"/>
        <end position="486"/>
    </location>
</feature>
<dbReference type="OrthoDB" id="10031169at2759"/>
<evidence type="ECO:0000256" key="10">
    <source>
        <dbReference type="ARBA" id="ARBA00023049"/>
    </source>
</evidence>
<dbReference type="MEROPS" id="M01.A05"/>
<proteinExistence type="inferred from homology"/>
<dbReference type="OMA" id="DGWAQKE"/>
<dbReference type="HOGENOM" id="CLU_003705_2_0_1"/>
<dbReference type="CDD" id="cd09601">
    <property type="entry name" value="M1_APN-Q_like"/>
    <property type="match status" value="1"/>
</dbReference>
<dbReference type="Pfam" id="PF11838">
    <property type="entry name" value="ERAP1_C"/>
    <property type="match status" value="1"/>
</dbReference>
<dbReference type="PANTHER" id="PTHR11533:SF301">
    <property type="entry name" value="AMINOPEPTIDASE"/>
    <property type="match status" value="1"/>
</dbReference>
<keyword evidence="16" id="KW-0812">Transmembrane</keyword>
<dbReference type="GO" id="GO:0043171">
    <property type="term" value="P:peptide catabolic process"/>
    <property type="evidence" value="ECO:0007669"/>
    <property type="project" value="TreeGrafter"/>
</dbReference>
<dbReference type="GO" id="GO:0098552">
    <property type="term" value="C:side of membrane"/>
    <property type="evidence" value="ECO:0007669"/>
    <property type="project" value="UniProtKB-KW"/>
</dbReference>
<keyword evidence="7 17" id="KW-0732">Signal</keyword>
<keyword evidence="22" id="KW-1185">Reference proteome</keyword>
<dbReference type="GO" id="GO:0005886">
    <property type="term" value="C:plasma membrane"/>
    <property type="evidence" value="ECO:0007669"/>
    <property type="project" value="UniProtKB-SubCell"/>
</dbReference>
<accession>B4JHI9</accession>
<feature type="active site" description="Proton acceptor" evidence="14">
    <location>
        <position position="338"/>
    </location>
</feature>
<dbReference type="GO" id="GO:0005615">
    <property type="term" value="C:extracellular space"/>
    <property type="evidence" value="ECO:0007669"/>
    <property type="project" value="TreeGrafter"/>
</dbReference>
<evidence type="ECO:0000259" key="20">
    <source>
        <dbReference type="Pfam" id="PF17900"/>
    </source>
</evidence>
<dbReference type="KEGG" id="dgr:6563668"/>
<keyword evidence="6 15" id="KW-0479">Metal-binding</keyword>
<evidence type="ECO:0000256" key="15">
    <source>
        <dbReference type="PIRSR" id="PIRSR634016-3"/>
    </source>
</evidence>
<dbReference type="EMBL" id="CH916369">
    <property type="protein sequence ID" value="EDV92816.1"/>
    <property type="molecule type" value="Genomic_DNA"/>
</dbReference>
<keyword evidence="8 16" id="KW-0378">Hydrolase</keyword>
<evidence type="ECO:0000256" key="17">
    <source>
        <dbReference type="SAM" id="SignalP"/>
    </source>
</evidence>
<evidence type="ECO:0000256" key="3">
    <source>
        <dbReference type="ARBA" id="ARBA00022475"/>
    </source>
</evidence>
<organism evidence="22">
    <name type="scientific">Drosophila grimshawi</name>
    <name type="common">Hawaiian fruit fly</name>
    <name type="synonym">Idiomyia grimshawi</name>
    <dbReference type="NCBI Taxonomy" id="7222"/>
    <lineage>
        <taxon>Eukaryota</taxon>
        <taxon>Metazoa</taxon>
        <taxon>Ecdysozoa</taxon>
        <taxon>Arthropoda</taxon>
        <taxon>Hexapoda</taxon>
        <taxon>Insecta</taxon>
        <taxon>Pterygota</taxon>
        <taxon>Neoptera</taxon>
        <taxon>Endopterygota</taxon>
        <taxon>Diptera</taxon>
        <taxon>Brachycera</taxon>
        <taxon>Muscomorpha</taxon>
        <taxon>Ephydroidea</taxon>
        <taxon>Drosophilidae</taxon>
        <taxon>Drosophila</taxon>
        <taxon>Hawaiian Drosophila</taxon>
    </lineage>
</organism>
<dbReference type="Pfam" id="PF01433">
    <property type="entry name" value="Peptidase_M1"/>
    <property type="match status" value="1"/>
</dbReference>
<reference evidence="21 22" key="1">
    <citation type="journal article" date="2007" name="Nature">
        <title>Evolution of genes and genomes on the Drosophila phylogeny.</title>
        <authorList>
            <consortium name="Drosophila 12 Genomes Consortium"/>
            <person name="Clark A.G."/>
            <person name="Eisen M.B."/>
            <person name="Smith D.R."/>
            <person name="Bergman C.M."/>
            <person name="Oliver B."/>
            <person name="Markow T.A."/>
            <person name="Kaufman T.C."/>
            <person name="Kellis M."/>
            <person name="Gelbart W."/>
            <person name="Iyer V.N."/>
            <person name="Pollard D.A."/>
            <person name="Sackton T.B."/>
            <person name="Larracuente A.M."/>
            <person name="Singh N.D."/>
            <person name="Abad J.P."/>
            <person name="Abt D.N."/>
            <person name="Adryan B."/>
            <person name="Aguade M."/>
            <person name="Akashi H."/>
            <person name="Anderson W.W."/>
            <person name="Aquadro C.F."/>
            <person name="Ardell D.H."/>
            <person name="Arguello R."/>
            <person name="Artieri C.G."/>
            <person name="Barbash D.A."/>
            <person name="Barker D."/>
            <person name="Barsanti P."/>
            <person name="Batterham P."/>
            <person name="Batzoglou S."/>
            <person name="Begun D."/>
            <person name="Bhutkar A."/>
            <person name="Blanco E."/>
            <person name="Bosak S.A."/>
            <person name="Bradley R.K."/>
            <person name="Brand A.D."/>
            <person name="Brent M.R."/>
            <person name="Brooks A.N."/>
            <person name="Brown R.H."/>
            <person name="Butlin R.K."/>
            <person name="Caggese C."/>
            <person name="Calvi B.R."/>
            <person name="Bernardo de Carvalho A."/>
            <person name="Caspi A."/>
            <person name="Castrezana S."/>
            <person name="Celniker S.E."/>
            <person name="Chang J.L."/>
            <person name="Chapple C."/>
            <person name="Chatterji S."/>
            <person name="Chinwalla A."/>
            <person name="Civetta A."/>
            <person name="Clifton S.W."/>
            <person name="Comeron J.M."/>
            <person name="Costello J.C."/>
            <person name="Coyne J.A."/>
            <person name="Daub J."/>
            <person name="David R.G."/>
            <person name="Delcher A.L."/>
            <person name="Delehaunty K."/>
            <person name="Do C.B."/>
            <person name="Ebling H."/>
            <person name="Edwards K."/>
            <person name="Eickbush T."/>
            <person name="Evans J.D."/>
            <person name="Filipski A."/>
            <person name="Findeiss S."/>
            <person name="Freyhult E."/>
            <person name="Fulton L."/>
            <person name="Fulton R."/>
            <person name="Garcia A.C."/>
            <person name="Gardiner A."/>
            <person name="Garfield D.A."/>
            <person name="Garvin B.E."/>
            <person name="Gibson G."/>
            <person name="Gilbert D."/>
            <person name="Gnerre S."/>
            <person name="Godfrey J."/>
            <person name="Good R."/>
            <person name="Gotea V."/>
            <person name="Gravely B."/>
            <person name="Greenberg A.J."/>
            <person name="Griffiths-Jones S."/>
            <person name="Gross S."/>
            <person name="Guigo R."/>
            <person name="Gustafson E.A."/>
            <person name="Haerty W."/>
            <person name="Hahn M.W."/>
            <person name="Halligan D.L."/>
            <person name="Halpern A.L."/>
            <person name="Halter G.M."/>
            <person name="Han M.V."/>
            <person name="Heger A."/>
            <person name="Hillier L."/>
            <person name="Hinrichs A.S."/>
            <person name="Holmes I."/>
            <person name="Hoskins R.A."/>
            <person name="Hubisz M.J."/>
            <person name="Hultmark D."/>
            <person name="Huntley M.A."/>
            <person name="Jaffe D.B."/>
            <person name="Jagadeeshan S."/>
            <person name="Jeck W.R."/>
            <person name="Johnson J."/>
            <person name="Jones C.D."/>
            <person name="Jordan W.C."/>
            <person name="Karpen G.H."/>
            <person name="Kataoka E."/>
            <person name="Keightley P.D."/>
            <person name="Kheradpour P."/>
            <person name="Kirkness E.F."/>
            <person name="Koerich L.B."/>
            <person name="Kristiansen K."/>
            <person name="Kudrna D."/>
            <person name="Kulathinal R.J."/>
            <person name="Kumar S."/>
            <person name="Kwok R."/>
            <person name="Lander E."/>
            <person name="Langley C.H."/>
            <person name="Lapoint R."/>
            <person name="Lazzaro B.P."/>
            <person name="Lee S.J."/>
            <person name="Levesque L."/>
            <person name="Li R."/>
            <person name="Lin C.F."/>
            <person name="Lin M.F."/>
            <person name="Lindblad-Toh K."/>
            <person name="Llopart A."/>
            <person name="Long M."/>
            <person name="Low L."/>
            <person name="Lozovsky E."/>
            <person name="Lu J."/>
            <person name="Luo M."/>
            <person name="Machado C.A."/>
            <person name="Makalowski W."/>
            <person name="Marzo M."/>
            <person name="Matsuda M."/>
            <person name="Matzkin L."/>
            <person name="McAllister B."/>
            <person name="McBride C.S."/>
            <person name="McKernan B."/>
            <person name="McKernan K."/>
            <person name="Mendez-Lago M."/>
            <person name="Minx P."/>
            <person name="Mollenhauer M.U."/>
            <person name="Montooth K."/>
            <person name="Mount S.M."/>
            <person name="Mu X."/>
            <person name="Myers E."/>
            <person name="Negre B."/>
            <person name="Newfeld S."/>
            <person name="Nielsen R."/>
            <person name="Noor M.A."/>
            <person name="O'Grady P."/>
            <person name="Pachter L."/>
            <person name="Papaceit M."/>
            <person name="Parisi M.J."/>
            <person name="Parisi M."/>
            <person name="Parts L."/>
            <person name="Pedersen J.S."/>
            <person name="Pesole G."/>
            <person name="Phillippy A.M."/>
            <person name="Ponting C.P."/>
            <person name="Pop M."/>
            <person name="Porcelli D."/>
            <person name="Powell J.R."/>
            <person name="Prohaska S."/>
            <person name="Pruitt K."/>
            <person name="Puig M."/>
            <person name="Quesneville H."/>
            <person name="Ram K.R."/>
            <person name="Rand D."/>
            <person name="Rasmussen M.D."/>
            <person name="Reed L.K."/>
            <person name="Reenan R."/>
            <person name="Reily A."/>
            <person name="Remington K.A."/>
            <person name="Rieger T.T."/>
            <person name="Ritchie M.G."/>
            <person name="Robin C."/>
            <person name="Rogers Y.H."/>
            <person name="Rohde C."/>
            <person name="Rozas J."/>
            <person name="Rubenfield M.J."/>
            <person name="Ruiz A."/>
            <person name="Russo S."/>
            <person name="Salzberg S.L."/>
            <person name="Sanchez-Gracia A."/>
            <person name="Saranga D.J."/>
            <person name="Sato H."/>
            <person name="Schaeffer S.W."/>
            <person name="Schatz M.C."/>
            <person name="Schlenke T."/>
            <person name="Schwartz R."/>
            <person name="Segarra C."/>
            <person name="Singh R.S."/>
            <person name="Sirot L."/>
            <person name="Sirota M."/>
            <person name="Sisneros N.B."/>
            <person name="Smith C.D."/>
            <person name="Smith T.F."/>
            <person name="Spieth J."/>
            <person name="Stage D.E."/>
            <person name="Stark A."/>
            <person name="Stephan W."/>
            <person name="Strausberg R.L."/>
            <person name="Strempel S."/>
            <person name="Sturgill D."/>
            <person name="Sutton G."/>
            <person name="Sutton G.G."/>
            <person name="Tao W."/>
            <person name="Teichmann S."/>
            <person name="Tobari Y.N."/>
            <person name="Tomimura Y."/>
            <person name="Tsolas J.M."/>
            <person name="Valente V.L."/>
            <person name="Venter E."/>
            <person name="Venter J.C."/>
            <person name="Vicario S."/>
            <person name="Vieira F.G."/>
            <person name="Vilella A.J."/>
            <person name="Villasante A."/>
            <person name="Walenz B."/>
            <person name="Wang J."/>
            <person name="Wasserman M."/>
            <person name="Watts T."/>
            <person name="Wilson D."/>
            <person name="Wilson R.K."/>
            <person name="Wing R.A."/>
            <person name="Wolfner M.F."/>
            <person name="Wong A."/>
            <person name="Wong G.K."/>
            <person name="Wu C.I."/>
            <person name="Wu G."/>
            <person name="Yamamoto D."/>
            <person name="Yang H.P."/>
            <person name="Yang S.P."/>
            <person name="Yorke J.A."/>
            <person name="Yoshida K."/>
            <person name="Zdobnov E."/>
            <person name="Zhang P."/>
            <person name="Zhang Y."/>
            <person name="Zimin A.V."/>
            <person name="Baldwin J."/>
            <person name="Abdouelleil A."/>
            <person name="Abdulkadir J."/>
            <person name="Abebe A."/>
            <person name="Abera B."/>
            <person name="Abreu J."/>
            <person name="Acer S.C."/>
            <person name="Aftuck L."/>
            <person name="Alexander A."/>
            <person name="An P."/>
            <person name="Anderson E."/>
            <person name="Anderson S."/>
            <person name="Arachi H."/>
            <person name="Azer M."/>
            <person name="Bachantsang P."/>
            <person name="Barry A."/>
            <person name="Bayul T."/>
            <person name="Berlin A."/>
            <person name="Bessette D."/>
            <person name="Bloom T."/>
            <person name="Blye J."/>
            <person name="Boguslavskiy L."/>
            <person name="Bonnet C."/>
            <person name="Boukhgalter B."/>
            <person name="Bourzgui I."/>
            <person name="Brown A."/>
            <person name="Cahill P."/>
            <person name="Channer S."/>
            <person name="Cheshatsang Y."/>
            <person name="Chuda L."/>
            <person name="Citroen M."/>
            <person name="Collymore A."/>
            <person name="Cooke P."/>
            <person name="Costello M."/>
            <person name="D'Aco K."/>
            <person name="Daza R."/>
            <person name="De Haan G."/>
            <person name="DeGray S."/>
            <person name="DeMaso C."/>
            <person name="Dhargay N."/>
            <person name="Dooley K."/>
            <person name="Dooley E."/>
            <person name="Doricent M."/>
            <person name="Dorje P."/>
            <person name="Dorjee K."/>
            <person name="Dupes A."/>
            <person name="Elong R."/>
            <person name="Falk J."/>
            <person name="Farina A."/>
            <person name="Faro S."/>
            <person name="Ferguson D."/>
            <person name="Fisher S."/>
            <person name="Foley C.D."/>
            <person name="Franke A."/>
            <person name="Friedrich D."/>
            <person name="Gadbois L."/>
            <person name="Gearin G."/>
            <person name="Gearin C.R."/>
            <person name="Giannoukos G."/>
            <person name="Goode T."/>
            <person name="Graham J."/>
            <person name="Grandbois E."/>
            <person name="Grewal S."/>
            <person name="Gyaltsen K."/>
            <person name="Hafez N."/>
            <person name="Hagos B."/>
            <person name="Hall J."/>
            <person name="Henson C."/>
            <person name="Hollinger A."/>
            <person name="Honan T."/>
            <person name="Huard M.D."/>
            <person name="Hughes L."/>
            <person name="Hurhula B."/>
            <person name="Husby M.E."/>
            <person name="Kamat A."/>
            <person name="Kanga B."/>
            <person name="Kashin S."/>
            <person name="Khazanovich D."/>
            <person name="Kisner P."/>
            <person name="Lance K."/>
            <person name="Lara M."/>
            <person name="Lee W."/>
            <person name="Lennon N."/>
            <person name="Letendre F."/>
            <person name="LeVine R."/>
            <person name="Lipovsky A."/>
            <person name="Liu X."/>
            <person name="Liu J."/>
            <person name="Liu S."/>
            <person name="Lokyitsang T."/>
            <person name="Lokyitsang Y."/>
            <person name="Lubonja R."/>
            <person name="Lui A."/>
            <person name="MacDonald P."/>
            <person name="Magnisalis V."/>
            <person name="Maru K."/>
            <person name="Matthews C."/>
            <person name="McCusker W."/>
            <person name="McDonough S."/>
            <person name="Mehta T."/>
            <person name="Meldrim J."/>
            <person name="Meneus L."/>
            <person name="Mihai O."/>
            <person name="Mihalev A."/>
            <person name="Mihova T."/>
            <person name="Mittelman R."/>
            <person name="Mlenga V."/>
            <person name="Montmayeur A."/>
            <person name="Mulrain L."/>
            <person name="Navidi A."/>
            <person name="Naylor J."/>
            <person name="Negash T."/>
            <person name="Nguyen T."/>
            <person name="Nguyen N."/>
            <person name="Nicol R."/>
            <person name="Norbu C."/>
            <person name="Norbu N."/>
            <person name="Novod N."/>
            <person name="O'Neill B."/>
            <person name="Osman S."/>
            <person name="Markiewicz E."/>
            <person name="Oyono O.L."/>
            <person name="Patti C."/>
            <person name="Phunkhang P."/>
            <person name="Pierre F."/>
            <person name="Priest M."/>
            <person name="Raghuraman S."/>
            <person name="Rege F."/>
            <person name="Reyes R."/>
            <person name="Rise C."/>
            <person name="Rogov P."/>
            <person name="Ross K."/>
            <person name="Ryan E."/>
            <person name="Settipalli S."/>
            <person name="Shea T."/>
            <person name="Sherpa N."/>
            <person name="Shi L."/>
            <person name="Shih D."/>
            <person name="Sparrow T."/>
            <person name="Spaulding J."/>
            <person name="Stalker J."/>
            <person name="Stange-Thomann N."/>
            <person name="Stavropoulos S."/>
            <person name="Stone C."/>
            <person name="Strader C."/>
            <person name="Tesfaye S."/>
            <person name="Thomson T."/>
            <person name="Thoulutsang Y."/>
            <person name="Thoulutsang D."/>
            <person name="Topham K."/>
            <person name="Topping I."/>
            <person name="Tsamla T."/>
            <person name="Vassiliev H."/>
            <person name="Vo A."/>
            <person name="Wangchuk T."/>
            <person name="Wangdi T."/>
            <person name="Weiand M."/>
            <person name="Wilkinson J."/>
            <person name="Wilson A."/>
            <person name="Yadav S."/>
            <person name="Young G."/>
            <person name="Yu Q."/>
            <person name="Zembek L."/>
            <person name="Zhong D."/>
            <person name="Zimmer A."/>
            <person name="Zwirko Z."/>
            <person name="Jaffe D.B."/>
            <person name="Alvarez P."/>
            <person name="Brockman W."/>
            <person name="Butler J."/>
            <person name="Chin C."/>
            <person name="Gnerre S."/>
            <person name="Grabherr M."/>
            <person name="Kleber M."/>
            <person name="Mauceli E."/>
            <person name="MacCallum I."/>
        </authorList>
    </citation>
    <scope>NUCLEOTIDE SEQUENCE [LARGE SCALE GENOMIC DNA]</scope>
    <source>
        <strain evidence="22">Tucson 15287-2541.00</strain>
    </source>
</reference>
<name>B4JHI9_DROGR</name>
<dbReference type="Gene3D" id="2.60.40.1910">
    <property type="match status" value="1"/>
</dbReference>
<keyword evidence="16" id="KW-1133">Transmembrane helix</keyword>